<feature type="signal peptide" evidence="1">
    <location>
        <begin position="1"/>
        <end position="26"/>
    </location>
</feature>
<dbReference type="Proteomes" id="UP000320948">
    <property type="component" value="Unassembled WGS sequence"/>
</dbReference>
<dbReference type="EMBL" id="VAFM01000002">
    <property type="protein sequence ID" value="TKW60637.1"/>
    <property type="molecule type" value="Genomic_DNA"/>
</dbReference>
<name>A0A6N4R8Z8_BLAVI</name>
<organism evidence="2 3">
    <name type="scientific">Blastochloris viridis</name>
    <name type="common">Rhodopseudomonas viridis</name>
    <dbReference type="NCBI Taxonomy" id="1079"/>
    <lineage>
        <taxon>Bacteria</taxon>
        <taxon>Pseudomonadati</taxon>
        <taxon>Pseudomonadota</taxon>
        <taxon>Alphaproteobacteria</taxon>
        <taxon>Hyphomicrobiales</taxon>
        <taxon>Blastochloridaceae</taxon>
        <taxon>Blastochloris</taxon>
    </lineage>
</organism>
<comment type="caution">
    <text evidence="2">The sequence shown here is derived from an EMBL/GenBank/DDBJ whole genome shotgun (WGS) entry which is preliminary data.</text>
</comment>
<dbReference type="AlphaFoldDB" id="A0A6N4R8Z8"/>
<gene>
    <name evidence="2" type="ORF">DI628_06985</name>
</gene>
<keyword evidence="1" id="KW-0732">Signal</keyword>
<evidence type="ECO:0000256" key="1">
    <source>
        <dbReference type="SAM" id="SignalP"/>
    </source>
</evidence>
<accession>A0A6N4R8Z8</accession>
<proteinExistence type="predicted"/>
<reference evidence="2 3" key="1">
    <citation type="journal article" date="2017" name="Nat. Commun.">
        <title>In situ click chemistry generation of cyclooxygenase-2 inhibitors.</title>
        <authorList>
            <person name="Bhardwaj A."/>
            <person name="Kaur J."/>
            <person name="Wuest M."/>
            <person name="Wuest F."/>
        </authorList>
    </citation>
    <scope>NUCLEOTIDE SEQUENCE [LARGE SCALE GENOMIC DNA]</scope>
    <source>
        <strain evidence="2">S2_018_000_R2_106</strain>
    </source>
</reference>
<evidence type="ECO:0000313" key="2">
    <source>
        <dbReference type="EMBL" id="TKW60637.1"/>
    </source>
</evidence>
<feature type="chain" id="PRO_5026652245" evidence="1">
    <location>
        <begin position="27"/>
        <end position="96"/>
    </location>
</feature>
<protein>
    <submittedName>
        <fullName evidence="2">Uncharacterized protein</fullName>
    </submittedName>
</protein>
<sequence>MAKLTLSGLLVASSLASLIIAASAQAQVLESVRVRLPTGQVITVDDGNNWYRDTRVVKYKRYYYEPRERVYVVYNDDDHHPKGHFCPPGQAKKGRC</sequence>
<evidence type="ECO:0000313" key="3">
    <source>
        <dbReference type="Proteomes" id="UP000320948"/>
    </source>
</evidence>